<accession>A0A369VYV7</accession>
<feature type="transmembrane region" description="Helical" evidence="1">
    <location>
        <begin position="42"/>
        <end position="65"/>
    </location>
</feature>
<dbReference type="AlphaFoldDB" id="A0A369VYV7"/>
<reference evidence="2 3" key="1">
    <citation type="submission" date="2018-07" db="EMBL/GenBank/DDBJ databases">
        <title>a novel species of Sphingomonas isolated from the rhizosphere soil of Araceae plant.</title>
        <authorList>
            <person name="Zhiyong W."/>
            <person name="Qinglan Z."/>
            <person name="Zhiwei F."/>
            <person name="Ding X."/>
            <person name="Gejiao W."/>
            <person name="Shixue Z."/>
        </authorList>
    </citation>
    <scope>NUCLEOTIDE SEQUENCE [LARGE SCALE GENOMIC DNA]</scope>
    <source>
        <strain evidence="2 3">WZY 27</strain>
    </source>
</reference>
<keyword evidence="1" id="KW-1133">Transmembrane helix</keyword>
<feature type="transmembrane region" description="Helical" evidence="1">
    <location>
        <begin position="72"/>
        <end position="93"/>
    </location>
</feature>
<proteinExistence type="predicted"/>
<gene>
    <name evidence="2" type="ORF">DVW87_03815</name>
</gene>
<evidence type="ECO:0000256" key="1">
    <source>
        <dbReference type="SAM" id="Phobius"/>
    </source>
</evidence>
<keyword evidence="1" id="KW-0472">Membrane</keyword>
<sequence length="143" mass="15102">MRPPSIVRFDQLYGAAFALQVLNTILSWQSTQATQATVAAQFGPWLLPAATGVGVVVPLLLWFFVARRASLVAKWIAVVLTAIAVAALGFGAVRGTLALGALGLLGIAITVLRVIAVAFLFRPDAQEWLGEFGDEPLEEEAGA</sequence>
<organism evidence="2 3">
    <name type="scientific">Sphingomonas aracearum</name>
    <dbReference type="NCBI Taxonomy" id="2283317"/>
    <lineage>
        <taxon>Bacteria</taxon>
        <taxon>Pseudomonadati</taxon>
        <taxon>Pseudomonadota</taxon>
        <taxon>Alphaproteobacteria</taxon>
        <taxon>Sphingomonadales</taxon>
        <taxon>Sphingomonadaceae</taxon>
        <taxon>Sphingomonas</taxon>
    </lineage>
</organism>
<evidence type="ECO:0000313" key="2">
    <source>
        <dbReference type="EMBL" id="RDE06817.1"/>
    </source>
</evidence>
<name>A0A369VYV7_9SPHN</name>
<dbReference type="RefSeq" id="WP_114686396.1">
    <property type="nucleotide sequence ID" value="NZ_QQNB01000001.1"/>
</dbReference>
<protein>
    <recommendedName>
        <fullName evidence="4">MFS transporter</fullName>
    </recommendedName>
</protein>
<feature type="transmembrane region" description="Helical" evidence="1">
    <location>
        <begin position="12"/>
        <end position="30"/>
    </location>
</feature>
<dbReference type="Proteomes" id="UP000253918">
    <property type="component" value="Unassembled WGS sequence"/>
</dbReference>
<dbReference type="EMBL" id="QQNB01000001">
    <property type="protein sequence ID" value="RDE06817.1"/>
    <property type="molecule type" value="Genomic_DNA"/>
</dbReference>
<evidence type="ECO:0000313" key="3">
    <source>
        <dbReference type="Proteomes" id="UP000253918"/>
    </source>
</evidence>
<evidence type="ECO:0008006" key="4">
    <source>
        <dbReference type="Google" id="ProtNLM"/>
    </source>
</evidence>
<feature type="transmembrane region" description="Helical" evidence="1">
    <location>
        <begin position="99"/>
        <end position="121"/>
    </location>
</feature>
<comment type="caution">
    <text evidence="2">The sequence shown here is derived from an EMBL/GenBank/DDBJ whole genome shotgun (WGS) entry which is preliminary data.</text>
</comment>
<keyword evidence="3" id="KW-1185">Reference proteome</keyword>
<dbReference type="OrthoDB" id="7509246at2"/>
<keyword evidence="1" id="KW-0812">Transmembrane</keyword>